<dbReference type="SUPFAM" id="SSF56349">
    <property type="entry name" value="DNA breaking-rejoining enzymes"/>
    <property type="match status" value="1"/>
</dbReference>
<accession>A0ABQ8T1S3</accession>
<evidence type="ECO:0000313" key="3">
    <source>
        <dbReference type="Proteomes" id="UP001148838"/>
    </source>
</evidence>
<sequence length="165" mass="18234">MSDSEECIPSDIEAAALTVVTSLLPIKSRKRNGFLVQKVVLIIGLAGASRREKLTNLVVENVKDEEQCVRYFLPTTKTKIARVFFVTSGDVDGLEKFSKDVAVLLKLANPYQYTRHCFRRSSALLLADSGADLQTIKKHGGWTSNRPTVAEGYTEGSDENKKKIA</sequence>
<evidence type="ECO:0000256" key="1">
    <source>
        <dbReference type="ARBA" id="ARBA00023172"/>
    </source>
</evidence>
<name>A0ABQ8T1S3_PERAM</name>
<dbReference type="EMBL" id="JAJSOF020000017">
    <property type="protein sequence ID" value="KAJ4440413.1"/>
    <property type="molecule type" value="Genomic_DNA"/>
</dbReference>
<comment type="caution">
    <text evidence="2">The sequence shown here is derived from an EMBL/GenBank/DDBJ whole genome shotgun (WGS) entry which is preliminary data.</text>
</comment>
<proteinExistence type="predicted"/>
<dbReference type="InterPro" id="IPR013762">
    <property type="entry name" value="Integrase-like_cat_sf"/>
</dbReference>
<dbReference type="Proteomes" id="UP001148838">
    <property type="component" value="Unassembled WGS sequence"/>
</dbReference>
<evidence type="ECO:0008006" key="4">
    <source>
        <dbReference type="Google" id="ProtNLM"/>
    </source>
</evidence>
<evidence type="ECO:0000313" key="2">
    <source>
        <dbReference type="EMBL" id="KAJ4440413.1"/>
    </source>
</evidence>
<reference evidence="2 3" key="1">
    <citation type="journal article" date="2022" name="Allergy">
        <title>Genome assembly and annotation of Periplaneta americana reveal a comprehensive cockroach allergen profile.</title>
        <authorList>
            <person name="Wang L."/>
            <person name="Xiong Q."/>
            <person name="Saelim N."/>
            <person name="Wang L."/>
            <person name="Nong W."/>
            <person name="Wan A.T."/>
            <person name="Shi M."/>
            <person name="Liu X."/>
            <person name="Cao Q."/>
            <person name="Hui J.H.L."/>
            <person name="Sookrung N."/>
            <person name="Leung T.F."/>
            <person name="Tungtrongchitr A."/>
            <person name="Tsui S.K.W."/>
        </authorList>
    </citation>
    <scope>NUCLEOTIDE SEQUENCE [LARGE SCALE GENOMIC DNA]</scope>
    <source>
        <strain evidence="2">PWHHKU_190912</strain>
    </source>
</reference>
<gene>
    <name evidence="2" type="ORF">ANN_08554</name>
</gene>
<dbReference type="Gene3D" id="1.10.443.10">
    <property type="entry name" value="Intergrase catalytic core"/>
    <property type="match status" value="1"/>
</dbReference>
<keyword evidence="1" id="KW-0233">DNA recombination</keyword>
<keyword evidence="3" id="KW-1185">Reference proteome</keyword>
<protein>
    <recommendedName>
        <fullName evidence="4">Tyr recombinase domain-containing protein</fullName>
    </recommendedName>
</protein>
<organism evidence="2 3">
    <name type="scientific">Periplaneta americana</name>
    <name type="common">American cockroach</name>
    <name type="synonym">Blatta americana</name>
    <dbReference type="NCBI Taxonomy" id="6978"/>
    <lineage>
        <taxon>Eukaryota</taxon>
        <taxon>Metazoa</taxon>
        <taxon>Ecdysozoa</taxon>
        <taxon>Arthropoda</taxon>
        <taxon>Hexapoda</taxon>
        <taxon>Insecta</taxon>
        <taxon>Pterygota</taxon>
        <taxon>Neoptera</taxon>
        <taxon>Polyneoptera</taxon>
        <taxon>Dictyoptera</taxon>
        <taxon>Blattodea</taxon>
        <taxon>Blattoidea</taxon>
        <taxon>Blattidae</taxon>
        <taxon>Blattinae</taxon>
        <taxon>Periplaneta</taxon>
    </lineage>
</organism>
<dbReference type="InterPro" id="IPR011010">
    <property type="entry name" value="DNA_brk_join_enz"/>
</dbReference>